<comment type="caution">
    <text evidence="2">The sequence shown here is derived from an EMBL/GenBank/DDBJ whole genome shotgun (WGS) entry which is preliminary data.</text>
</comment>
<feature type="region of interest" description="Disordered" evidence="1">
    <location>
        <begin position="1"/>
        <end position="77"/>
    </location>
</feature>
<dbReference type="AlphaFoldDB" id="A0A392TLV5"/>
<feature type="compositionally biased region" description="Pro residues" evidence="1">
    <location>
        <begin position="9"/>
        <end position="24"/>
    </location>
</feature>
<organism evidence="2 3">
    <name type="scientific">Trifolium medium</name>
    <dbReference type="NCBI Taxonomy" id="97028"/>
    <lineage>
        <taxon>Eukaryota</taxon>
        <taxon>Viridiplantae</taxon>
        <taxon>Streptophyta</taxon>
        <taxon>Embryophyta</taxon>
        <taxon>Tracheophyta</taxon>
        <taxon>Spermatophyta</taxon>
        <taxon>Magnoliopsida</taxon>
        <taxon>eudicotyledons</taxon>
        <taxon>Gunneridae</taxon>
        <taxon>Pentapetalae</taxon>
        <taxon>rosids</taxon>
        <taxon>fabids</taxon>
        <taxon>Fabales</taxon>
        <taxon>Fabaceae</taxon>
        <taxon>Papilionoideae</taxon>
        <taxon>50 kb inversion clade</taxon>
        <taxon>NPAAA clade</taxon>
        <taxon>Hologalegina</taxon>
        <taxon>IRL clade</taxon>
        <taxon>Trifolieae</taxon>
        <taxon>Trifolium</taxon>
    </lineage>
</organism>
<name>A0A392TLV5_9FABA</name>
<protein>
    <submittedName>
        <fullName evidence="2">ALG-2 interacting protein X</fullName>
    </submittedName>
</protein>
<feature type="non-terminal residue" evidence="2">
    <location>
        <position position="1"/>
    </location>
</feature>
<feature type="compositionally biased region" description="Pro residues" evidence="1">
    <location>
        <begin position="48"/>
        <end position="69"/>
    </location>
</feature>
<sequence length="77" mass="8648">QIPPTSASPYPPPQVHQQQQPPPNHDYGQPAYPGWRGPYYNAQSHPQQQPPPSGPRPPYTIPSPYPPPHQGGYYKQQ</sequence>
<evidence type="ECO:0000313" key="3">
    <source>
        <dbReference type="Proteomes" id="UP000265520"/>
    </source>
</evidence>
<reference evidence="2 3" key="1">
    <citation type="journal article" date="2018" name="Front. Plant Sci.">
        <title>Red Clover (Trifolium pratense) and Zigzag Clover (T. medium) - A Picture of Genomic Similarities and Differences.</title>
        <authorList>
            <person name="Dluhosova J."/>
            <person name="Istvanek J."/>
            <person name="Nedelnik J."/>
            <person name="Repkova J."/>
        </authorList>
    </citation>
    <scope>NUCLEOTIDE SEQUENCE [LARGE SCALE GENOMIC DNA]</scope>
    <source>
        <strain evidence="3">cv. 10/8</strain>
        <tissue evidence="2">Leaf</tissue>
    </source>
</reference>
<dbReference type="EMBL" id="LXQA010609707">
    <property type="protein sequence ID" value="MCI61952.1"/>
    <property type="molecule type" value="Genomic_DNA"/>
</dbReference>
<proteinExistence type="predicted"/>
<evidence type="ECO:0000313" key="2">
    <source>
        <dbReference type="EMBL" id="MCI61952.1"/>
    </source>
</evidence>
<keyword evidence="3" id="KW-1185">Reference proteome</keyword>
<accession>A0A392TLV5</accession>
<evidence type="ECO:0000256" key="1">
    <source>
        <dbReference type="SAM" id="MobiDB-lite"/>
    </source>
</evidence>
<dbReference type="Proteomes" id="UP000265520">
    <property type="component" value="Unassembled WGS sequence"/>
</dbReference>